<dbReference type="CDD" id="cd18787">
    <property type="entry name" value="SF2_C_DEAD"/>
    <property type="match status" value="1"/>
</dbReference>
<evidence type="ECO:0000313" key="12">
    <source>
        <dbReference type="Proteomes" id="UP000297948"/>
    </source>
</evidence>
<feature type="compositionally biased region" description="Basic and acidic residues" evidence="7">
    <location>
        <begin position="487"/>
        <end position="500"/>
    </location>
</feature>
<dbReference type="GO" id="GO:0005524">
    <property type="term" value="F:ATP binding"/>
    <property type="evidence" value="ECO:0007669"/>
    <property type="project" value="UniProtKB-KW"/>
</dbReference>
<evidence type="ECO:0000259" key="9">
    <source>
        <dbReference type="PROSITE" id="PS51194"/>
    </source>
</evidence>
<dbReference type="InterPro" id="IPR050079">
    <property type="entry name" value="DEAD_box_RNA_helicase"/>
</dbReference>
<feature type="short sequence motif" description="Q motif" evidence="6">
    <location>
        <begin position="60"/>
        <end position="88"/>
    </location>
</feature>
<evidence type="ECO:0000259" key="8">
    <source>
        <dbReference type="PROSITE" id="PS51192"/>
    </source>
</evidence>
<evidence type="ECO:0000256" key="3">
    <source>
        <dbReference type="ARBA" id="ARBA00022806"/>
    </source>
</evidence>
<dbReference type="PANTHER" id="PTHR47959:SF13">
    <property type="entry name" value="ATP-DEPENDENT RNA HELICASE RHLE"/>
    <property type="match status" value="1"/>
</dbReference>
<feature type="compositionally biased region" description="Basic and acidic residues" evidence="7">
    <location>
        <begin position="627"/>
        <end position="751"/>
    </location>
</feature>
<evidence type="ECO:0000256" key="7">
    <source>
        <dbReference type="SAM" id="MobiDB-lite"/>
    </source>
</evidence>
<evidence type="ECO:0000256" key="4">
    <source>
        <dbReference type="ARBA" id="ARBA00022840"/>
    </source>
</evidence>
<sequence>MSVSTDHSALPAEAQIVEATDATDAAEAVEIAEEAVETAADAVEAAEVEQVAAAEEEPQMTFADLGLPEQIVRKLAQNGVTTPFPIQAATIPDALAGKDILGRGRTGSGKTLSFGLPLLTTLAGGHTEKKRPRGLILTPTRELAMQVSDALQPYGDVLGLKLKVVCGGTSMGNQIYALERGVDILVATPGRLRDIIDRGAASLDQVQVAVLDEADQMADMGFLPEVTEILDLVPQGGQRLLFSATLENEIDTLVKRYLVNPVTHEVDPSAGAVSTMTHHVLVVKPKDKAPVTAAIAARKGRTIIFVRTQLGADRVAEQLRDAGVRADALHGGMTQGARTRTLADFKDGYVNVLVATDVAARGIHVDGIDLVLNVDPAGDHKDYLHRSGRTARAGQSGTVVSLALPHQRRQIFRLMEDAGVDASRHIVGGAGAFDEDVARITGARSLTEVQAESAANSAKQAEREVQHLTRELEKVQRRATELREEADRLAARAARERGEEPQAAGVEAEGAATAEAAPAESPVLPEQAGAPEVETLAADEAPRRTGGHERRDERGNFERRDRRDDRPSFRDRERPSFRDRDRDRGFGRDRRDDRERPSFRDRDRDRRDDRGGFNRDGERGGFGGGRSYERPSFRDRDRDRDRGFGRDRRDDRERPSFRDRDRDRRDDRGGFNRDGERGGFNRDERGGFNRDERGGFNRDRRDDRSGRPFERREHNHRGGDRPFNRDRRDDRPSFHRERRDERPARRDDHRGGAAGGRSFDRRADKPRWKRNG</sequence>
<proteinExistence type="inferred from homology"/>
<dbReference type="SMART" id="SM00490">
    <property type="entry name" value="HELICc"/>
    <property type="match status" value="1"/>
</dbReference>
<accession>A0A4Z0G7L0</accession>
<comment type="caution">
    <text evidence="11">The sequence shown here is derived from an EMBL/GenBank/DDBJ whole genome shotgun (WGS) entry which is preliminary data.</text>
</comment>
<dbReference type="Proteomes" id="UP000297948">
    <property type="component" value="Unassembled WGS sequence"/>
</dbReference>
<evidence type="ECO:0000256" key="6">
    <source>
        <dbReference type="PROSITE-ProRule" id="PRU00552"/>
    </source>
</evidence>
<dbReference type="InterPro" id="IPR014014">
    <property type="entry name" value="RNA_helicase_DEAD_Q_motif"/>
</dbReference>
<dbReference type="GO" id="GO:0005829">
    <property type="term" value="C:cytosol"/>
    <property type="evidence" value="ECO:0007669"/>
    <property type="project" value="TreeGrafter"/>
</dbReference>
<dbReference type="PANTHER" id="PTHR47959">
    <property type="entry name" value="ATP-DEPENDENT RNA HELICASE RHLE-RELATED"/>
    <property type="match status" value="1"/>
</dbReference>
<feature type="domain" description="Helicase ATP-binding" evidence="8">
    <location>
        <begin position="91"/>
        <end position="264"/>
    </location>
</feature>
<feature type="compositionally biased region" description="Low complexity" evidence="7">
    <location>
        <begin position="501"/>
        <end position="522"/>
    </location>
</feature>
<dbReference type="Pfam" id="PF00270">
    <property type="entry name" value="DEAD"/>
    <property type="match status" value="1"/>
</dbReference>
<evidence type="ECO:0000256" key="2">
    <source>
        <dbReference type="ARBA" id="ARBA00022801"/>
    </source>
</evidence>
<dbReference type="PROSITE" id="PS51194">
    <property type="entry name" value="HELICASE_CTER"/>
    <property type="match status" value="1"/>
</dbReference>
<dbReference type="Pfam" id="PF00271">
    <property type="entry name" value="Helicase_C"/>
    <property type="match status" value="1"/>
</dbReference>
<feature type="compositionally biased region" description="Basic and acidic residues" evidence="7">
    <location>
        <begin position="540"/>
        <end position="619"/>
    </location>
</feature>
<dbReference type="GO" id="GO:0003724">
    <property type="term" value="F:RNA helicase activity"/>
    <property type="evidence" value="ECO:0007669"/>
    <property type="project" value="InterPro"/>
</dbReference>
<reference evidence="11 12" key="1">
    <citation type="submission" date="2019-03" db="EMBL/GenBank/DDBJ databases">
        <authorList>
            <person name="Gonzalez-Pimentel J.L."/>
        </authorList>
    </citation>
    <scope>NUCLEOTIDE SEQUENCE [LARGE SCALE GENOMIC DNA]</scope>
    <source>
        <strain evidence="11 12">JCM 31289</strain>
    </source>
</reference>
<dbReference type="SMART" id="SM00487">
    <property type="entry name" value="DEXDc"/>
    <property type="match status" value="1"/>
</dbReference>
<evidence type="ECO:0000259" key="10">
    <source>
        <dbReference type="PROSITE" id="PS51195"/>
    </source>
</evidence>
<feature type="domain" description="DEAD-box RNA helicase Q" evidence="10">
    <location>
        <begin position="60"/>
        <end position="88"/>
    </location>
</feature>
<dbReference type="Gene3D" id="3.40.50.300">
    <property type="entry name" value="P-loop containing nucleotide triphosphate hydrolases"/>
    <property type="match status" value="2"/>
</dbReference>
<dbReference type="SUPFAM" id="SSF52540">
    <property type="entry name" value="P-loop containing nucleoside triphosphate hydrolases"/>
    <property type="match status" value="1"/>
</dbReference>
<dbReference type="PROSITE" id="PS51192">
    <property type="entry name" value="HELICASE_ATP_BIND_1"/>
    <property type="match status" value="1"/>
</dbReference>
<name>A0A4Z0G7L0_9ACTN</name>
<comment type="similarity">
    <text evidence="5">Belongs to the DEAD box helicase family.</text>
</comment>
<dbReference type="CDD" id="cd00268">
    <property type="entry name" value="DEADc"/>
    <property type="match status" value="1"/>
</dbReference>
<evidence type="ECO:0000256" key="5">
    <source>
        <dbReference type="ARBA" id="ARBA00038437"/>
    </source>
</evidence>
<evidence type="ECO:0000313" key="11">
    <source>
        <dbReference type="EMBL" id="TGA90923.1"/>
    </source>
</evidence>
<keyword evidence="1" id="KW-0547">Nucleotide-binding</keyword>
<organism evidence="11 12">
    <name type="scientific">Streptomyces palmae</name>
    <dbReference type="NCBI Taxonomy" id="1701085"/>
    <lineage>
        <taxon>Bacteria</taxon>
        <taxon>Bacillati</taxon>
        <taxon>Actinomycetota</taxon>
        <taxon>Actinomycetes</taxon>
        <taxon>Kitasatosporales</taxon>
        <taxon>Streptomycetaceae</taxon>
        <taxon>Streptomyces</taxon>
    </lineage>
</organism>
<feature type="region of interest" description="Disordered" evidence="7">
    <location>
        <begin position="487"/>
        <end position="772"/>
    </location>
</feature>
<keyword evidence="12" id="KW-1185">Reference proteome</keyword>
<dbReference type="EMBL" id="SRID01000432">
    <property type="protein sequence ID" value="TGA90923.1"/>
    <property type="molecule type" value="Genomic_DNA"/>
</dbReference>
<dbReference type="InterPro" id="IPR014001">
    <property type="entry name" value="Helicase_ATP-bd"/>
</dbReference>
<dbReference type="RefSeq" id="WP_135342007.1">
    <property type="nucleotide sequence ID" value="NZ_JBHLTX010000018.1"/>
</dbReference>
<gene>
    <name evidence="11" type="ORF">E4099_28520</name>
</gene>
<evidence type="ECO:0000256" key="1">
    <source>
        <dbReference type="ARBA" id="ARBA00022741"/>
    </source>
</evidence>
<protein>
    <submittedName>
        <fullName evidence="11">DEAD/DEAH box helicase</fullName>
    </submittedName>
</protein>
<dbReference type="GO" id="GO:0016787">
    <property type="term" value="F:hydrolase activity"/>
    <property type="evidence" value="ECO:0007669"/>
    <property type="project" value="UniProtKB-KW"/>
</dbReference>
<dbReference type="PROSITE" id="PS51195">
    <property type="entry name" value="Q_MOTIF"/>
    <property type="match status" value="1"/>
</dbReference>
<dbReference type="OrthoDB" id="9805696at2"/>
<feature type="domain" description="Helicase C-terminal" evidence="9">
    <location>
        <begin position="290"/>
        <end position="466"/>
    </location>
</feature>
<keyword evidence="4" id="KW-0067">ATP-binding</keyword>
<dbReference type="InterPro" id="IPR044742">
    <property type="entry name" value="DEAD/DEAH_RhlB"/>
</dbReference>
<keyword evidence="3 11" id="KW-0347">Helicase</keyword>
<dbReference type="InterPro" id="IPR001650">
    <property type="entry name" value="Helicase_C-like"/>
</dbReference>
<dbReference type="AlphaFoldDB" id="A0A4Z0G7L0"/>
<dbReference type="GO" id="GO:0003676">
    <property type="term" value="F:nucleic acid binding"/>
    <property type="evidence" value="ECO:0007669"/>
    <property type="project" value="InterPro"/>
</dbReference>
<keyword evidence="2" id="KW-0378">Hydrolase</keyword>
<dbReference type="InterPro" id="IPR011545">
    <property type="entry name" value="DEAD/DEAH_box_helicase_dom"/>
</dbReference>
<dbReference type="InterPro" id="IPR027417">
    <property type="entry name" value="P-loop_NTPase"/>
</dbReference>